<protein>
    <recommendedName>
        <fullName evidence="8">Holo-[acyl-carrier-protein] synthase</fullName>
        <shortName evidence="8">Holo-ACP synthase</shortName>
        <ecNumber evidence="8">2.7.8.7</ecNumber>
    </recommendedName>
    <alternativeName>
        <fullName evidence="8">4'-phosphopantetheinyl transferase AcpS</fullName>
    </alternativeName>
</protein>
<comment type="function">
    <text evidence="8">Transfers the 4'-phosphopantetheine moiety from coenzyme A to a Ser of acyl-carrier-protein.</text>
</comment>
<keyword evidence="6 8" id="KW-0443">Lipid metabolism</keyword>
<evidence type="ECO:0000256" key="4">
    <source>
        <dbReference type="ARBA" id="ARBA00022832"/>
    </source>
</evidence>
<evidence type="ECO:0000256" key="6">
    <source>
        <dbReference type="ARBA" id="ARBA00023098"/>
    </source>
</evidence>
<keyword evidence="1 8" id="KW-0444">Lipid biosynthesis</keyword>
<dbReference type="EMBL" id="CP002355">
    <property type="protein sequence ID" value="ADR34259.1"/>
    <property type="molecule type" value="Genomic_DNA"/>
</dbReference>
<dbReference type="Proteomes" id="UP000008721">
    <property type="component" value="Chromosome"/>
</dbReference>
<dbReference type="KEGG" id="sku:Sulku_1598"/>
<evidence type="ECO:0000313" key="10">
    <source>
        <dbReference type="EMBL" id="ADR34259.1"/>
    </source>
</evidence>
<dbReference type="GO" id="GO:0000287">
    <property type="term" value="F:magnesium ion binding"/>
    <property type="evidence" value="ECO:0007669"/>
    <property type="project" value="UniProtKB-UniRule"/>
</dbReference>
<evidence type="ECO:0000256" key="3">
    <source>
        <dbReference type="ARBA" id="ARBA00022723"/>
    </source>
</evidence>
<dbReference type="SUPFAM" id="SSF56214">
    <property type="entry name" value="4'-phosphopantetheinyl transferase"/>
    <property type="match status" value="1"/>
</dbReference>
<dbReference type="InterPro" id="IPR008278">
    <property type="entry name" value="4-PPantetheinyl_Trfase_dom"/>
</dbReference>
<feature type="binding site" evidence="8">
    <location>
        <position position="50"/>
    </location>
    <ligand>
        <name>Mg(2+)</name>
        <dbReference type="ChEBI" id="CHEBI:18420"/>
    </ligand>
</feature>
<keyword evidence="7 8" id="KW-0275">Fatty acid biosynthesis</keyword>
<evidence type="ECO:0000259" key="9">
    <source>
        <dbReference type="Pfam" id="PF01648"/>
    </source>
</evidence>
<dbReference type="STRING" id="709032.Sulku_1598"/>
<organism evidence="10 11">
    <name type="scientific">Sulfuricurvum kujiense (strain ATCC BAA-921 / DSM 16994 / JCM 11577 / YK-1)</name>
    <dbReference type="NCBI Taxonomy" id="709032"/>
    <lineage>
        <taxon>Bacteria</taxon>
        <taxon>Pseudomonadati</taxon>
        <taxon>Campylobacterota</taxon>
        <taxon>Epsilonproteobacteria</taxon>
        <taxon>Campylobacterales</taxon>
        <taxon>Sulfurimonadaceae</taxon>
        <taxon>Sulfuricurvum</taxon>
    </lineage>
</organism>
<dbReference type="eggNOG" id="COG0736">
    <property type="taxonomic scope" value="Bacteria"/>
</dbReference>
<evidence type="ECO:0000256" key="8">
    <source>
        <dbReference type="HAMAP-Rule" id="MF_00101"/>
    </source>
</evidence>
<keyword evidence="2 8" id="KW-0808">Transferase</keyword>
<reference evidence="10 11" key="1">
    <citation type="journal article" date="2012" name="Stand. Genomic Sci.">
        <title>Complete genome sequence of the sulfur compounds oxidizing chemolithoautotroph Sulfuricurvum kujiense type strain (YK-1(T)).</title>
        <authorList>
            <person name="Han C."/>
            <person name="Kotsyurbenko O."/>
            <person name="Chertkov O."/>
            <person name="Held B."/>
            <person name="Lapidus A."/>
            <person name="Nolan M."/>
            <person name="Lucas S."/>
            <person name="Hammon N."/>
            <person name="Deshpande S."/>
            <person name="Cheng J.F."/>
            <person name="Tapia R."/>
            <person name="Goodwin L.A."/>
            <person name="Pitluck S."/>
            <person name="Liolios K."/>
            <person name="Pagani I."/>
            <person name="Ivanova N."/>
            <person name="Mavromatis K."/>
            <person name="Mikhailova N."/>
            <person name="Pati A."/>
            <person name="Chen A."/>
            <person name="Palaniappan K."/>
            <person name="Land M."/>
            <person name="Hauser L."/>
            <person name="Chang Y.J."/>
            <person name="Jeffries C.D."/>
            <person name="Brambilla E.M."/>
            <person name="Rohde M."/>
            <person name="Spring S."/>
            <person name="Sikorski J."/>
            <person name="Goker M."/>
            <person name="Woyke T."/>
            <person name="Bristow J."/>
            <person name="Eisen J.A."/>
            <person name="Markowitz V."/>
            <person name="Hugenholtz P."/>
            <person name="Kyrpides N.C."/>
            <person name="Klenk H.P."/>
            <person name="Detter J.C."/>
        </authorList>
    </citation>
    <scope>NUCLEOTIDE SEQUENCE [LARGE SCALE GENOMIC DNA]</scope>
    <source>
        <strain evidence="11">ATCC BAA-921 / DSM 16994 / JCM 11577 / YK-1</strain>
    </source>
</reference>
<dbReference type="OrthoDB" id="517356at2"/>
<feature type="binding site" evidence="8">
    <location>
        <position position="5"/>
    </location>
    <ligand>
        <name>Mg(2+)</name>
        <dbReference type="ChEBI" id="CHEBI:18420"/>
    </ligand>
</feature>
<proteinExistence type="inferred from homology"/>
<keyword evidence="4 8" id="KW-0276">Fatty acid metabolism</keyword>
<name>E4U073_SULKY</name>
<evidence type="ECO:0000313" key="11">
    <source>
        <dbReference type="Proteomes" id="UP000008721"/>
    </source>
</evidence>
<dbReference type="HOGENOM" id="CLU_089696_0_2_7"/>
<comment type="catalytic activity">
    <reaction evidence="8">
        <text>apo-[ACP] + CoA = holo-[ACP] + adenosine 3',5'-bisphosphate + H(+)</text>
        <dbReference type="Rhea" id="RHEA:12068"/>
        <dbReference type="Rhea" id="RHEA-COMP:9685"/>
        <dbReference type="Rhea" id="RHEA-COMP:9690"/>
        <dbReference type="ChEBI" id="CHEBI:15378"/>
        <dbReference type="ChEBI" id="CHEBI:29999"/>
        <dbReference type="ChEBI" id="CHEBI:57287"/>
        <dbReference type="ChEBI" id="CHEBI:58343"/>
        <dbReference type="ChEBI" id="CHEBI:64479"/>
        <dbReference type="EC" id="2.7.8.7"/>
    </reaction>
</comment>
<feature type="domain" description="4'-phosphopantetheinyl transferase" evidence="9">
    <location>
        <begin position="2"/>
        <end position="111"/>
    </location>
</feature>
<keyword evidence="8" id="KW-0963">Cytoplasm</keyword>
<sequence length="120" mass="13357">MIGIDLIKTERLERTIERFGDRAINRVLSQHDIHLYKSKRNFAGLWAAKEACAKALGCGIGSECGFHDIILSKTPKGAPQLSFSTRVREHFNITDTSVSITHDGDYTIAVVALEQSKIQE</sequence>
<dbReference type="GO" id="GO:0008897">
    <property type="term" value="F:holo-[acyl-carrier-protein] synthase activity"/>
    <property type="evidence" value="ECO:0007669"/>
    <property type="project" value="UniProtKB-UniRule"/>
</dbReference>
<dbReference type="Gene3D" id="3.90.470.20">
    <property type="entry name" value="4'-phosphopantetheinyl transferase domain"/>
    <property type="match status" value="1"/>
</dbReference>
<keyword evidence="3 8" id="KW-0479">Metal-binding</keyword>
<dbReference type="AlphaFoldDB" id="E4U073"/>
<dbReference type="HAMAP" id="MF_00101">
    <property type="entry name" value="AcpS"/>
    <property type="match status" value="1"/>
</dbReference>
<dbReference type="InterPro" id="IPR037143">
    <property type="entry name" value="4-PPantetheinyl_Trfase_dom_sf"/>
</dbReference>
<dbReference type="InterPro" id="IPR002582">
    <property type="entry name" value="ACPS"/>
</dbReference>
<dbReference type="EC" id="2.7.8.7" evidence="8"/>
<dbReference type="GO" id="GO:0006633">
    <property type="term" value="P:fatty acid biosynthetic process"/>
    <property type="evidence" value="ECO:0007669"/>
    <property type="project" value="UniProtKB-UniRule"/>
</dbReference>
<dbReference type="InterPro" id="IPR004568">
    <property type="entry name" value="Ppantetheine-prot_Trfase_dom"/>
</dbReference>
<comment type="subcellular location">
    <subcellularLocation>
        <location evidence="8">Cytoplasm</location>
    </subcellularLocation>
</comment>
<comment type="similarity">
    <text evidence="8">Belongs to the P-Pant transferase superfamily. AcpS family.</text>
</comment>
<dbReference type="GO" id="GO:0005737">
    <property type="term" value="C:cytoplasm"/>
    <property type="evidence" value="ECO:0007669"/>
    <property type="project" value="UniProtKB-SubCell"/>
</dbReference>
<evidence type="ECO:0000256" key="7">
    <source>
        <dbReference type="ARBA" id="ARBA00023160"/>
    </source>
</evidence>
<evidence type="ECO:0000256" key="1">
    <source>
        <dbReference type="ARBA" id="ARBA00022516"/>
    </source>
</evidence>
<keyword evidence="11" id="KW-1185">Reference proteome</keyword>
<evidence type="ECO:0000256" key="2">
    <source>
        <dbReference type="ARBA" id="ARBA00022679"/>
    </source>
</evidence>
<keyword evidence="5 8" id="KW-0460">Magnesium</keyword>
<dbReference type="NCBIfam" id="TIGR00516">
    <property type="entry name" value="acpS"/>
    <property type="match status" value="1"/>
</dbReference>
<dbReference type="RefSeq" id="WP_013460456.1">
    <property type="nucleotide sequence ID" value="NC_014762.1"/>
</dbReference>
<gene>
    <name evidence="8" type="primary">acpS</name>
    <name evidence="10" type="ordered locus">Sulku_1598</name>
</gene>
<evidence type="ECO:0000256" key="5">
    <source>
        <dbReference type="ARBA" id="ARBA00022842"/>
    </source>
</evidence>
<dbReference type="Pfam" id="PF01648">
    <property type="entry name" value="ACPS"/>
    <property type="match status" value="1"/>
</dbReference>
<comment type="cofactor">
    <cofactor evidence="8">
        <name>Mg(2+)</name>
        <dbReference type="ChEBI" id="CHEBI:18420"/>
    </cofactor>
</comment>
<dbReference type="NCBIfam" id="TIGR00556">
    <property type="entry name" value="pantethn_trn"/>
    <property type="match status" value="1"/>
</dbReference>
<accession>E4U073</accession>